<dbReference type="PANTHER" id="PTHR33446">
    <property type="entry name" value="PROTEIN TONB-RELATED"/>
    <property type="match status" value="1"/>
</dbReference>
<dbReference type="AlphaFoldDB" id="A0A420BH27"/>
<dbReference type="PROSITE" id="PS52015">
    <property type="entry name" value="TONB_CTD"/>
    <property type="match status" value="1"/>
</dbReference>
<dbReference type="InterPro" id="IPR037682">
    <property type="entry name" value="TonB_C"/>
</dbReference>
<dbReference type="GO" id="GO:0031992">
    <property type="term" value="F:energy transducer activity"/>
    <property type="evidence" value="ECO:0007669"/>
    <property type="project" value="TreeGrafter"/>
</dbReference>
<dbReference type="InterPro" id="IPR051045">
    <property type="entry name" value="TonB-dependent_transducer"/>
</dbReference>
<accession>A0A420BH27</accession>
<name>A0A420BH27_SPHD1</name>
<evidence type="ECO:0000313" key="2">
    <source>
        <dbReference type="EMBL" id="RKE56012.1"/>
    </source>
</evidence>
<proteinExistence type="predicted"/>
<reference evidence="2 3" key="1">
    <citation type="submission" date="2018-09" db="EMBL/GenBank/DDBJ databases">
        <title>Genomic Encyclopedia of Type Strains, Phase III (KMG-III): the genomes of soil and plant-associated and newly described type strains.</title>
        <authorList>
            <person name="Whitman W."/>
        </authorList>
    </citation>
    <scope>NUCLEOTIDE SEQUENCE [LARGE SCALE GENOMIC DNA]</scope>
    <source>
        <strain evidence="2 3">CECT 7938</strain>
    </source>
</reference>
<dbReference type="Pfam" id="PF03544">
    <property type="entry name" value="TonB_C"/>
    <property type="match status" value="1"/>
</dbReference>
<protein>
    <submittedName>
        <fullName evidence="2">TonB family protein</fullName>
    </submittedName>
</protein>
<dbReference type="SUPFAM" id="SSF74653">
    <property type="entry name" value="TolA/TonB C-terminal domain"/>
    <property type="match status" value="1"/>
</dbReference>
<evidence type="ECO:0000259" key="1">
    <source>
        <dbReference type="PROSITE" id="PS52015"/>
    </source>
</evidence>
<dbReference type="Proteomes" id="UP000286246">
    <property type="component" value="Unassembled WGS sequence"/>
</dbReference>
<organism evidence="2 3">
    <name type="scientific">Sphingobacterium detergens</name>
    <dbReference type="NCBI Taxonomy" id="1145106"/>
    <lineage>
        <taxon>Bacteria</taxon>
        <taxon>Pseudomonadati</taxon>
        <taxon>Bacteroidota</taxon>
        <taxon>Sphingobacteriia</taxon>
        <taxon>Sphingobacteriales</taxon>
        <taxon>Sphingobacteriaceae</taxon>
        <taxon>Sphingobacterium</taxon>
    </lineage>
</organism>
<sequence length="257" mass="28918">MVQITKWLFVTNTMKISWIRKTLFLLILSIPMLSEAVGQSSILDSIRNNLVVINHQSLIDFLHADPKTNFVIDAMGYSVNEKDKLNQKLAHIKNQIVSFDYIKNGGQIGCNPNDLIVICTKDFLKKKRTKSMGINKNIAIDSLPEMNEVFPEPPDGPDGFKNWIISNYKAPRAAKNAKVTGKLIVNFTVEKDGSLSDFQITKDTGYQTGEALMELIRQSRSWKPGYQNGLAVKCGYTFPLLFSAGMLKLENKARKTK</sequence>
<dbReference type="GO" id="GO:0098797">
    <property type="term" value="C:plasma membrane protein complex"/>
    <property type="evidence" value="ECO:0007669"/>
    <property type="project" value="TreeGrafter"/>
</dbReference>
<evidence type="ECO:0000313" key="3">
    <source>
        <dbReference type="Proteomes" id="UP000286246"/>
    </source>
</evidence>
<dbReference type="EMBL" id="RAPY01000001">
    <property type="protein sequence ID" value="RKE56012.1"/>
    <property type="molecule type" value="Genomic_DNA"/>
</dbReference>
<keyword evidence="3" id="KW-1185">Reference proteome</keyword>
<feature type="domain" description="TonB C-terminal" evidence="1">
    <location>
        <begin position="155"/>
        <end position="251"/>
    </location>
</feature>
<comment type="caution">
    <text evidence="2">The sequence shown here is derived from an EMBL/GenBank/DDBJ whole genome shotgun (WGS) entry which is preliminary data.</text>
</comment>
<gene>
    <name evidence="2" type="ORF">DFQ12_0864</name>
</gene>
<dbReference type="Gene3D" id="3.30.1150.10">
    <property type="match status" value="1"/>
</dbReference>
<dbReference type="PANTHER" id="PTHR33446:SF2">
    <property type="entry name" value="PROTEIN TONB"/>
    <property type="match status" value="1"/>
</dbReference>
<dbReference type="GO" id="GO:0055085">
    <property type="term" value="P:transmembrane transport"/>
    <property type="evidence" value="ECO:0007669"/>
    <property type="project" value="InterPro"/>
</dbReference>